<sequence>MSSYQPTTPHRPPESPRCDVGFQPRPGSSGCPLASSIFLDLACSRPSSAIHSYHRFAKSGPRVLGFLSQAHDPPRLGSLAPHPLTSARHAKHLPWGAWASKDAAIDEHLNP</sequence>
<dbReference type="Proteomes" id="UP001172155">
    <property type="component" value="Unassembled WGS sequence"/>
</dbReference>
<protein>
    <submittedName>
        <fullName evidence="2">Uncharacterized protein</fullName>
    </submittedName>
</protein>
<evidence type="ECO:0000313" key="3">
    <source>
        <dbReference type="Proteomes" id="UP001172155"/>
    </source>
</evidence>
<reference evidence="2" key="1">
    <citation type="submission" date="2023-06" db="EMBL/GenBank/DDBJ databases">
        <title>Genome-scale phylogeny and comparative genomics of the fungal order Sordariales.</title>
        <authorList>
            <consortium name="Lawrence Berkeley National Laboratory"/>
            <person name="Hensen N."/>
            <person name="Bonometti L."/>
            <person name="Westerberg I."/>
            <person name="Brannstrom I.O."/>
            <person name="Guillou S."/>
            <person name="Cros-Aarteil S."/>
            <person name="Calhoun S."/>
            <person name="Haridas S."/>
            <person name="Kuo A."/>
            <person name="Mondo S."/>
            <person name="Pangilinan J."/>
            <person name="Riley R."/>
            <person name="LaButti K."/>
            <person name="Andreopoulos B."/>
            <person name="Lipzen A."/>
            <person name="Chen C."/>
            <person name="Yanf M."/>
            <person name="Daum C."/>
            <person name="Ng V."/>
            <person name="Clum A."/>
            <person name="Steindorff A."/>
            <person name="Ohm R."/>
            <person name="Martin F."/>
            <person name="Silar P."/>
            <person name="Natvig D."/>
            <person name="Lalanne C."/>
            <person name="Gautier V."/>
            <person name="Ament-velasquez S.L."/>
            <person name="Kruys A."/>
            <person name="Hutchinson M.I."/>
            <person name="Powell A.J."/>
            <person name="Barry K."/>
            <person name="Miller A.N."/>
            <person name="Grigoriev I.V."/>
            <person name="Debuchy R."/>
            <person name="Gladieux P."/>
            <person name="Thoren M.H."/>
            <person name="Johannesson H."/>
        </authorList>
    </citation>
    <scope>NUCLEOTIDE SEQUENCE</scope>
    <source>
        <strain evidence="2">SMH3187-1</strain>
    </source>
</reference>
<feature type="region of interest" description="Disordered" evidence="1">
    <location>
        <begin position="1"/>
        <end position="29"/>
    </location>
</feature>
<dbReference type="EMBL" id="JAUKUD010000006">
    <property type="protein sequence ID" value="KAK0740926.1"/>
    <property type="molecule type" value="Genomic_DNA"/>
</dbReference>
<comment type="caution">
    <text evidence="2">The sequence shown here is derived from an EMBL/GenBank/DDBJ whole genome shotgun (WGS) entry which is preliminary data.</text>
</comment>
<keyword evidence="3" id="KW-1185">Reference proteome</keyword>
<gene>
    <name evidence="2" type="ORF">B0T18DRAFT_220135</name>
</gene>
<organism evidence="2 3">
    <name type="scientific">Schizothecium vesticola</name>
    <dbReference type="NCBI Taxonomy" id="314040"/>
    <lineage>
        <taxon>Eukaryota</taxon>
        <taxon>Fungi</taxon>
        <taxon>Dikarya</taxon>
        <taxon>Ascomycota</taxon>
        <taxon>Pezizomycotina</taxon>
        <taxon>Sordariomycetes</taxon>
        <taxon>Sordariomycetidae</taxon>
        <taxon>Sordariales</taxon>
        <taxon>Schizotheciaceae</taxon>
        <taxon>Schizothecium</taxon>
    </lineage>
</organism>
<evidence type="ECO:0000256" key="1">
    <source>
        <dbReference type="SAM" id="MobiDB-lite"/>
    </source>
</evidence>
<proteinExistence type="predicted"/>
<name>A0AA40K017_9PEZI</name>
<dbReference type="AlphaFoldDB" id="A0AA40K017"/>
<accession>A0AA40K017</accession>
<evidence type="ECO:0000313" key="2">
    <source>
        <dbReference type="EMBL" id="KAK0740926.1"/>
    </source>
</evidence>